<keyword evidence="7" id="KW-0812">Transmembrane</keyword>
<dbReference type="Pfam" id="PF00015">
    <property type="entry name" value="MCPsignal"/>
    <property type="match status" value="1"/>
</dbReference>
<dbReference type="Pfam" id="PF12729">
    <property type="entry name" value="4HB_MCP_1"/>
    <property type="match status" value="1"/>
</dbReference>
<dbReference type="SUPFAM" id="SSF58104">
    <property type="entry name" value="Methyl-accepting chemotaxis protein (MCP) signaling domain"/>
    <property type="match status" value="1"/>
</dbReference>
<dbReference type="SMART" id="SM00283">
    <property type="entry name" value="MA"/>
    <property type="match status" value="1"/>
</dbReference>
<organism evidence="10 11">
    <name type="scientific">Chengkuizengella axinellae</name>
    <dbReference type="NCBI Taxonomy" id="3064388"/>
    <lineage>
        <taxon>Bacteria</taxon>
        <taxon>Bacillati</taxon>
        <taxon>Bacillota</taxon>
        <taxon>Bacilli</taxon>
        <taxon>Bacillales</taxon>
        <taxon>Paenibacillaceae</taxon>
        <taxon>Chengkuizengella</taxon>
    </lineage>
</organism>
<evidence type="ECO:0000256" key="2">
    <source>
        <dbReference type="ARBA" id="ARBA00022475"/>
    </source>
</evidence>
<keyword evidence="4 6" id="KW-0807">Transducer</keyword>
<protein>
    <submittedName>
        <fullName evidence="10">Methyl-accepting chemotaxis protein</fullName>
    </submittedName>
</protein>
<feature type="transmembrane region" description="Helical" evidence="7">
    <location>
        <begin position="20"/>
        <end position="37"/>
    </location>
</feature>
<reference evidence="10 11" key="1">
    <citation type="submission" date="2023-08" db="EMBL/GenBank/DDBJ databases">
        <authorList>
            <person name="Park J.-S."/>
        </authorList>
    </citation>
    <scope>NUCLEOTIDE SEQUENCE [LARGE SCALE GENOMIC DNA]</scope>
    <source>
        <strain evidence="10 11">2205SS18-9</strain>
    </source>
</reference>
<dbReference type="InterPro" id="IPR003660">
    <property type="entry name" value="HAMP_dom"/>
</dbReference>
<keyword evidence="2" id="KW-1003">Cell membrane</keyword>
<evidence type="ECO:0000259" key="9">
    <source>
        <dbReference type="PROSITE" id="PS50885"/>
    </source>
</evidence>
<comment type="similarity">
    <text evidence="5">Belongs to the methyl-accepting chemotaxis (MCP) protein family.</text>
</comment>
<keyword evidence="11" id="KW-1185">Reference proteome</keyword>
<dbReference type="Gene3D" id="1.10.287.950">
    <property type="entry name" value="Methyl-accepting chemotaxis protein"/>
    <property type="match status" value="1"/>
</dbReference>
<dbReference type="EMBL" id="JAVAMP010000006">
    <property type="protein sequence ID" value="MDP5275143.1"/>
    <property type="molecule type" value="Genomic_DNA"/>
</dbReference>
<evidence type="ECO:0000259" key="8">
    <source>
        <dbReference type="PROSITE" id="PS50111"/>
    </source>
</evidence>
<evidence type="ECO:0000256" key="3">
    <source>
        <dbReference type="ARBA" id="ARBA00023136"/>
    </source>
</evidence>
<comment type="subcellular location">
    <subcellularLocation>
        <location evidence="1">Cell membrane</location>
    </subcellularLocation>
</comment>
<feature type="transmembrane region" description="Helical" evidence="7">
    <location>
        <begin position="193"/>
        <end position="215"/>
    </location>
</feature>
<gene>
    <name evidence="10" type="ORF">Q5Y73_13585</name>
</gene>
<evidence type="ECO:0000313" key="11">
    <source>
        <dbReference type="Proteomes" id="UP001231941"/>
    </source>
</evidence>
<evidence type="ECO:0000256" key="4">
    <source>
        <dbReference type="ARBA" id="ARBA00023224"/>
    </source>
</evidence>
<dbReference type="PANTHER" id="PTHR32089">
    <property type="entry name" value="METHYL-ACCEPTING CHEMOTAXIS PROTEIN MCPB"/>
    <property type="match status" value="1"/>
</dbReference>
<feature type="domain" description="HAMP" evidence="9">
    <location>
        <begin position="216"/>
        <end position="268"/>
    </location>
</feature>
<evidence type="ECO:0000256" key="5">
    <source>
        <dbReference type="ARBA" id="ARBA00029447"/>
    </source>
</evidence>
<evidence type="ECO:0000256" key="6">
    <source>
        <dbReference type="PROSITE-ProRule" id="PRU00284"/>
    </source>
</evidence>
<dbReference type="PROSITE" id="PS50885">
    <property type="entry name" value="HAMP"/>
    <property type="match status" value="1"/>
</dbReference>
<comment type="caution">
    <text evidence="10">The sequence shown here is derived from an EMBL/GenBank/DDBJ whole genome shotgun (WGS) entry which is preliminary data.</text>
</comment>
<dbReference type="Proteomes" id="UP001231941">
    <property type="component" value="Unassembled WGS sequence"/>
</dbReference>
<evidence type="ECO:0000256" key="1">
    <source>
        <dbReference type="ARBA" id="ARBA00004236"/>
    </source>
</evidence>
<name>A0ABT9J0Y3_9BACL</name>
<dbReference type="CDD" id="cd06225">
    <property type="entry name" value="HAMP"/>
    <property type="match status" value="1"/>
</dbReference>
<keyword evidence="3 7" id="KW-0472">Membrane</keyword>
<dbReference type="PROSITE" id="PS50111">
    <property type="entry name" value="CHEMOTAXIS_TRANSDUC_2"/>
    <property type="match status" value="1"/>
</dbReference>
<accession>A0ABT9J0Y3</accession>
<keyword evidence="7" id="KW-1133">Transmembrane helix</keyword>
<dbReference type="InterPro" id="IPR024478">
    <property type="entry name" value="HlyB_4HB_MCP"/>
</dbReference>
<evidence type="ECO:0000313" key="10">
    <source>
        <dbReference type="EMBL" id="MDP5275143.1"/>
    </source>
</evidence>
<proteinExistence type="inferred from homology"/>
<evidence type="ECO:0000256" key="7">
    <source>
        <dbReference type="SAM" id="Phobius"/>
    </source>
</evidence>
<feature type="domain" description="Methyl-accepting transducer" evidence="8">
    <location>
        <begin position="287"/>
        <end position="537"/>
    </location>
</feature>
<dbReference type="InterPro" id="IPR004089">
    <property type="entry name" value="MCPsignal_dom"/>
</dbReference>
<dbReference type="Gene3D" id="1.10.8.500">
    <property type="entry name" value="HAMP domain in histidine kinase"/>
    <property type="match status" value="1"/>
</dbReference>
<dbReference type="PANTHER" id="PTHR32089:SF112">
    <property type="entry name" value="LYSOZYME-LIKE PROTEIN-RELATED"/>
    <property type="match status" value="1"/>
</dbReference>
<sequence>MLTDKIGKLTSVMNLKVKLIVLFVFMFMTLLLLGFVLNNSLSKVENTVQDAYEIKIHSMNELQNLTTYILELNQLLMSNSNTAMIPYQFEENVNKNIENINQAILKQKDYANTDEERVIVDYLETNWIGFLKYKENIMNAIFAGDLSQFNTAYKSSIGDLNGIVINAATLNELKYAGVLESQESIKNEHKSTLLSNLVIIIGAMIICLLLGWWIYGSVVKRLHKLVSYNYQLSKGDLSTEKLSVSNDELGLLARSTNEIVDNLKMMISDVRHSISSMNGNVKNVNLAISDNFSSTEIIAKNVDEISKGISEQASYSENSLVNISDLDQSVTDIVDIIEKFKMALEHTYERINTGTDELNNTMGQIQLVENSNNELISSFENLNQELVQIRKFSEQIVKISRTTNILSLNASIEAARAGEFGKGFAVIADEIRELSTETTKVANGVMAVVSENEEKTKQFQQSLLSSNEKTADGRDTFKSAFDNFMEINELFKEMSYQMKEVLQSANDIKNQSVEVNNNMSDITAIAEETTAAIQEIAASTNQQVTQYKDIVETIDQQSELSNKMEQNISRFKLDKGQ</sequence>
<dbReference type="RefSeq" id="WP_305992455.1">
    <property type="nucleotide sequence ID" value="NZ_JAVAMP010000006.1"/>
</dbReference>